<dbReference type="Proteomes" id="UP000278085">
    <property type="component" value="Unassembled WGS sequence"/>
</dbReference>
<evidence type="ECO:0000313" key="2">
    <source>
        <dbReference type="Proteomes" id="UP000278085"/>
    </source>
</evidence>
<dbReference type="SUPFAM" id="SSF55729">
    <property type="entry name" value="Acyl-CoA N-acyltransferases (Nat)"/>
    <property type="match status" value="1"/>
</dbReference>
<sequence>MASSTSLSSLQLSNILRPAPLRADRAGVGAPVAIELLPFTVRPVRSAADLRKAVDVRQAAYARHLPEFARTLAQAEAADHDSDTVILLAESKEDGSALGSVRIQTNFRQPLHVEVSVDLPLWLASQRLAEVTRLGIVEGRIGRQVKLALIKACFAHCEQHGVDAAVVSGRAPIDRQYEQLLFTDVFASREPVILRHVGNMPHRIMYFDIASGQERWEAARHPLLDFFCRTRHPDIDLGKHVPATWKHGLPRSQQAAGAVVVGLAA</sequence>
<dbReference type="RefSeq" id="WP_126072587.1">
    <property type="nucleotide sequence ID" value="NZ_CP051166.1"/>
</dbReference>
<gene>
    <name evidence="1" type="ORF">EJB06_03290</name>
</gene>
<reference evidence="1 2" key="1">
    <citation type="submission" date="2018-12" db="EMBL/GenBank/DDBJ databases">
        <authorList>
            <person name="Yang E."/>
        </authorList>
    </citation>
    <scope>NUCLEOTIDE SEQUENCE [LARGE SCALE GENOMIC DNA]</scope>
    <source>
        <strain evidence="1 2">SOD</strain>
    </source>
</reference>
<dbReference type="InterPro" id="IPR016181">
    <property type="entry name" value="Acyl_CoA_acyltransferase"/>
</dbReference>
<proteinExistence type="predicted"/>
<keyword evidence="2" id="KW-1185">Reference proteome</keyword>
<evidence type="ECO:0008006" key="3">
    <source>
        <dbReference type="Google" id="ProtNLM"/>
    </source>
</evidence>
<dbReference type="OrthoDB" id="8773859at2"/>
<dbReference type="Gene3D" id="3.40.630.30">
    <property type="match status" value="1"/>
</dbReference>
<comment type="caution">
    <text evidence="1">The sequence shown here is derived from an EMBL/GenBank/DDBJ whole genome shotgun (WGS) entry which is preliminary data.</text>
</comment>
<protein>
    <recommendedName>
        <fullName evidence="3">GNAT family N-acetyltransferase</fullName>
    </recommendedName>
</protein>
<organism evidence="1 2">
    <name type="scientific">Massilia atriviolacea</name>
    <dbReference type="NCBI Taxonomy" id="2495579"/>
    <lineage>
        <taxon>Bacteria</taxon>
        <taxon>Pseudomonadati</taxon>
        <taxon>Pseudomonadota</taxon>
        <taxon>Betaproteobacteria</taxon>
        <taxon>Burkholderiales</taxon>
        <taxon>Oxalobacteraceae</taxon>
        <taxon>Telluria group</taxon>
        <taxon>Massilia</taxon>
    </lineage>
</organism>
<dbReference type="AlphaFoldDB" id="A0A430HRM9"/>
<accession>A0A430HRM9</accession>
<name>A0A430HRM9_9BURK</name>
<dbReference type="EMBL" id="RXLQ01000002">
    <property type="protein sequence ID" value="RSZ60172.1"/>
    <property type="molecule type" value="Genomic_DNA"/>
</dbReference>
<evidence type="ECO:0000313" key="1">
    <source>
        <dbReference type="EMBL" id="RSZ60172.1"/>
    </source>
</evidence>